<name>A0ABW2IDT9_9BURK</name>
<protein>
    <recommendedName>
        <fullName evidence="4">PsiF repeat-containing protein</fullName>
    </recommendedName>
</protein>
<evidence type="ECO:0000313" key="2">
    <source>
        <dbReference type="EMBL" id="MFC7289259.1"/>
    </source>
</evidence>
<evidence type="ECO:0008006" key="4">
    <source>
        <dbReference type="Google" id="ProtNLM"/>
    </source>
</evidence>
<organism evidence="2 3">
    <name type="scientific">Herminiimonas glaciei</name>
    <dbReference type="NCBI Taxonomy" id="523788"/>
    <lineage>
        <taxon>Bacteria</taxon>
        <taxon>Pseudomonadati</taxon>
        <taxon>Pseudomonadota</taxon>
        <taxon>Betaproteobacteria</taxon>
        <taxon>Burkholderiales</taxon>
        <taxon>Oxalobacteraceae</taxon>
        <taxon>Herminiimonas</taxon>
    </lineage>
</organism>
<dbReference type="Proteomes" id="UP001596542">
    <property type="component" value="Unassembled WGS sequence"/>
</dbReference>
<feature type="chain" id="PRO_5045614705" description="PsiF repeat-containing protein" evidence="1">
    <location>
        <begin position="19"/>
        <end position="81"/>
    </location>
</feature>
<evidence type="ECO:0000313" key="3">
    <source>
        <dbReference type="Proteomes" id="UP001596542"/>
    </source>
</evidence>
<evidence type="ECO:0000256" key="1">
    <source>
        <dbReference type="SAM" id="SignalP"/>
    </source>
</evidence>
<feature type="signal peptide" evidence="1">
    <location>
        <begin position="1"/>
        <end position="18"/>
    </location>
</feature>
<reference evidence="3" key="1">
    <citation type="journal article" date="2019" name="Int. J. Syst. Evol. Microbiol.">
        <title>The Global Catalogue of Microorganisms (GCM) 10K type strain sequencing project: providing services to taxonomists for standard genome sequencing and annotation.</title>
        <authorList>
            <consortium name="The Broad Institute Genomics Platform"/>
            <consortium name="The Broad Institute Genome Sequencing Center for Infectious Disease"/>
            <person name="Wu L."/>
            <person name="Ma J."/>
        </authorList>
    </citation>
    <scope>NUCLEOTIDE SEQUENCE [LARGE SCALE GENOMIC DNA]</scope>
    <source>
        <strain evidence="3">KACC 12508</strain>
    </source>
</reference>
<proteinExistence type="predicted"/>
<comment type="caution">
    <text evidence="2">The sequence shown here is derived from an EMBL/GenBank/DDBJ whole genome shotgun (WGS) entry which is preliminary data.</text>
</comment>
<keyword evidence="3" id="KW-1185">Reference proteome</keyword>
<keyword evidence="1" id="KW-0732">Signal</keyword>
<sequence>MKYLLITCAALLAFSAHAKENESASEHKKETIAQHQAIAAAHYAAARCLGKGKDEKTCHAELANACKGLALGKLCGMRHVH</sequence>
<dbReference type="EMBL" id="JBHTBU010000002">
    <property type="protein sequence ID" value="MFC7289259.1"/>
    <property type="molecule type" value="Genomic_DNA"/>
</dbReference>
<dbReference type="RefSeq" id="WP_382272582.1">
    <property type="nucleotide sequence ID" value="NZ_JBHTBU010000002.1"/>
</dbReference>
<accession>A0ABW2IDT9</accession>
<gene>
    <name evidence="2" type="ORF">ACFQPC_14515</name>
</gene>